<evidence type="ECO:0000313" key="3">
    <source>
        <dbReference type="EMBL" id="OUJ74809.1"/>
    </source>
</evidence>
<dbReference type="InterPro" id="IPR036737">
    <property type="entry name" value="OmpA-like_sf"/>
</dbReference>
<dbReference type="PANTHER" id="PTHR30329:SF21">
    <property type="entry name" value="LIPOPROTEIN YIAD-RELATED"/>
    <property type="match status" value="1"/>
</dbReference>
<dbReference type="AlphaFoldDB" id="A0A243WIH6"/>
<dbReference type="PANTHER" id="PTHR30329">
    <property type="entry name" value="STATOR ELEMENT OF FLAGELLAR MOTOR COMPLEX"/>
    <property type="match status" value="1"/>
</dbReference>
<dbReference type="CDD" id="cd07185">
    <property type="entry name" value="OmpA_C-like"/>
    <property type="match status" value="1"/>
</dbReference>
<dbReference type="OrthoDB" id="9763897at2"/>
<reference evidence="3 4" key="1">
    <citation type="submission" date="2017-01" db="EMBL/GenBank/DDBJ databases">
        <title>A new Hymenobacter.</title>
        <authorList>
            <person name="Liang Y."/>
            <person name="Feng F."/>
        </authorList>
    </citation>
    <scope>NUCLEOTIDE SEQUENCE [LARGE SCALE GENOMIC DNA]</scope>
    <source>
        <strain evidence="3">MIMBbqt21</strain>
    </source>
</reference>
<name>A0A243WIH6_9BACT</name>
<proteinExistence type="predicted"/>
<evidence type="ECO:0000313" key="4">
    <source>
        <dbReference type="Proteomes" id="UP000194873"/>
    </source>
</evidence>
<feature type="domain" description="OmpA-like" evidence="2">
    <location>
        <begin position="172"/>
        <end position="289"/>
    </location>
</feature>
<protein>
    <recommendedName>
        <fullName evidence="2">OmpA-like domain-containing protein</fullName>
    </recommendedName>
</protein>
<keyword evidence="1" id="KW-0472">Membrane</keyword>
<dbReference type="Proteomes" id="UP000194873">
    <property type="component" value="Unassembled WGS sequence"/>
</dbReference>
<sequence length="289" mass="31359">MSKALLWWLLGFWVSGSVVTHVVYIKRIGWPETARLAPVQVMKGPRWQLLLPGALFARNDLVLAPSAVPSLARAAAYLRAHPGDELTITGAYAGSEAVATIVPDLGRARAGAVAAYLQKLGALPRQLHLRSRRDDALRFADDSTNALIFSLDPGALPLAAAPVTVQQLANAQRYSTLWRPMELYFPLGSIHYLHTPHTERFVTAAAAYLRAHPKALLLTTAHTDSLGLMAWNLDMALARATEVKARLLTLGVRAAQIQMVQRGAASPIAPNRTPAGRLANRRVSLALRP</sequence>
<comment type="caution">
    <text evidence="3">The sequence shown here is derived from an EMBL/GenBank/DDBJ whole genome shotgun (WGS) entry which is preliminary data.</text>
</comment>
<dbReference type="RefSeq" id="WP_086593618.1">
    <property type="nucleotide sequence ID" value="NZ_MTSE01000003.1"/>
</dbReference>
<dbReference type="EMBL" id="MTSE01000003">
    <property type="protein sequence ID" value="OUJ74809.1"/>
    <property type="molecule type" value="Genomic_DNA"/>
</dbReference>
<keyword evidence="4" id="KW-1185">Reference proteome</keyword>
<dbReference type="Pfam" id="PF00691">
    <property type="entry name" value="OmpA"/>
    <property type="match status" value="2"/>
</dbReference>
<accession>A0A243WIH6</accession>
<dbReference type="Gene3D" id="3.30.1330.60">
    <property type="entry name" value="OmpA-like domain"/>
    <property type="match status" value="2"/>
</dbReference>
<gene>
    <name evidence="3" type="ORF">BXP70_08620</name>
</gene>
<evidence type="ECO:0000259" key="2">
    <source>
        <dbReference type="PROSITE" id="PS51123"/>
    </source>
</evidence>
<dbReference type="SUPFAM" id="SSF103088">
    <property type="entry name" value="OmpA-like"/>
    <property type="match status" value="2"/>
</dbReference>
<dbReference type="PROSITE" id="PS51123">
    <property type="entry name" value="OMPA_2"/>
    <property type="match status" value="1"/>
</dbReference>
<dbReference type="InterPro" id="IPR006665">
    <property type="entry name" value="OmpA-like"/>
</dbReference>
<organism evidence="3 4">
    <name type="scientific">Hymenobacter crusticola</name>
    <dbReference type="NCBI Taxonomy" id="1770526"/>
    <lineage>
        <taxon>Bacteria</taxon>
        <taxon>Pseudomonadati</taxon>
        <taxon>Bacteroidota</taxon>
        <taxon>Cytophagia</taxon>
        <taxon>Cytophagales</taxon>
        <taxon>Hymenobacteraceae</taxon>
        <taxon>Hymenobacter</taxon>
    </lineage>
</organism>
<evidence type="ECO:0000256" key="1">
    <source>
        <dbReference type="PROSITE-ProRule" id="PRU00473"/>
    </source>
</evidence>
<dbReference type="GO" id="GO:0016020">
    <property type="term" value="C:membrane"/>
    <property type="evidence" value="ECO:0007669"/>
    <property type="project" value="UniProtKB-UniRule"/>
</dbReference>
<dbReference type="InterPro" id="IPR050330">
    <property type="entry name" value="Bact_OuterMem_StrucFunc"/>
</dbReference>